<evidence type="ECO:0000313" key="1">
    <source>
        <dbReference type="EMBL" id="KAJ9064935.1"/>
    </source>
</evidence>
<organism evidence="1 2">
    <name type="scientific">Entomophthora muscae</name>
    <dbReference type="NCBI Taxonomy" id="34485"/>
    <lineage>
        <taxon>Eukaryota</taxon>
        <taxon>Fungi</taxon>
        <taxon>Fungi incertae sedis</taxon>
        <taxon>Zoopagomycota</taxon>
        <taxon>Entomophthoromycotina</taxon>
        <taxon>Entomophthoromycetes</taxon>
        <taxon>Entomophthorales</taxon>
        <taxon>Entomophthoraceae</taxon>
        <taxon>Entomophthora</taxon>
    </lineage>
</organism>
<dbReference type="Proteomes" id="UP001165960">
    <property type="component" value="Unassembled WGS sequence"/>
</dbReference>
<accession>A0ACC2SRI4</accession>
<comment type="caution">
    <text evidence="1">The sequence shown here is derived from an EMBL/GenBank/DDBJ whole genome shotgun (WGS) entry which is preliminary data.</text>
</comment>
<reference evidence="1" key="1">
    <citation type="submission" date="2022-04" db="EMBL/GenBank/DDBJ databases">
        <title>Genome of the entomopathogenic fungus Entomophthora muscae.</title>
        <authorList>
            <person name="Elya C."/>
            <person name="Lovett B.R."/>
            <person name="Lee E."/>
            <person name="Macias A.M."/>
            <person name="Hajek A.E."/>
            <person name="De Bivort B.L."/>
            <person name="Kasson M.T."/>
            <person name="De Fine Licht H.H."/>
            <person name="Stajich J.E."/>
        </authorList>
    </citation>
    <scope>NUCLEOTIDE SEQUENCE</scope>
    <source>
        <strain evidence="1">Berkeley</strain>
    </source>
</reference>
<protein>
    <submittedName>
        <fullName evidence="1">Uncharacterized protein</fullName>
    </submittedName>
</protein>
<keyword evidence="2" id="KW-1185">Reference proteome</keyword>
<gene>
    <name evidence="1" type="ORF">DSO57_1025271</name>
</gene>
<sequence>MDSYKNSNLRIAINGFYSRFQELKADIESLISEEKVGLDLDERRTKFDEASKKIVALREEFKAALIYLPAYDQKSYQEGIKEIERNYNLGLQRLQPAPKFSFKKRGLLNKPTKITSAEESLSCSLPTQTNVATLSSTSELKDDSIRISSHTFKVLELEGYLSTSDGSVSKSVQLSKLEGCAINLFSQKQAIATLYLDDLVNCIVFAPPISNSVLINNCKGCLFFLACHQFRMHSTRDTQVFLYVSSNPIIEDCQTVSFGPYNIQHPHLKELSEKSALLLESPSNKYNLVEDFNWLKQAASPNWSISPKESQDKLSRIDVEETVTFLKSGSSLDQAMKSLF</sequence>
<proteinExistence type="predicted"/>
<name>A0ACC2SRI4_9FUNG</name>
<dbReference type="EMBL" id="QTSX02004401">
    <property type="protein sequence ID" value="KAJ9064935.1"/>
    <property type="molecule type" value="Genomic_DNA"/>
</dbReference>
<evidence type="ECO:0000313" key="2">
    <source>
        <dbReference type="Proteomes" id="UP001165960"/>
    </source>
</evidence>